<protein>
    <submittedName>
        <fullName evidence="2">Uncharacterized protein</fullName>
    </submittedName>
</protein>
<keyword evidence="1" id="KW-0472">Membrane</keyword>
<dbReference type="AlphaFoldDB" id="A0A3B0VFA3"/>
<name>A0A3B0VFA3_9ZZZZ</name>
<evidence type="ECO:0000256" key="1">
    <source>
        <dbReference type="SAM" id="Phobius"/>
    </source>
</evidence>
<organism evidence="2">
    <name type="scientific">hydrothermal vent metagenome</name>
    <dbReference type="NCBI Taxonomy" id="652676"/>
    <lineage>
        <taxon>unclassified sequences</taxon>
        <taxon>metagenomes</taxon>
        <taxon>ecological metagenomes</taxon>
    </lineage>
</organism>
<accession>A0A3B0VFA3</accession>
<keyword evidence="1" id="KW-1133">Transmembrane helix</keyword>
<reference evidence="2" key="1">
    <citation type="submission" date="2018-06" db="EMBL/GenBank/DDBJ databases">
        <authorList>
            <person name="Zhirakovskaya E."/>
        </authorList>
    </citation>
    <scope>NUCLEOTIDE SEQUENCE</scope>
</reference>
<evidence type="ECO:0000313" key="2">
    <source>
        <dbReference type="EMBL" id="VAW36987.1"/>
    </source>
</evidence>
<feature type="transmembrane region" description="Helical" evidence="1">
    <location>
        <begin position="12"/>
        <end position="38"/>
    </location>
</feature>
<dbReference type="EMBL" id="UOEW01000156">
    <property type="protein sequence ID" value="VAW36987.1"/>
    <property type="molecule type" value="Genomic_DNA"/>
</dbReference>
<keyword evidence="1" id="KW-0812">Transmembrane</keyword>
<sequence>MAKFLEYFDTQIFALSANIISGHSIKHMAAAFGMYILLVSYQKRCLQ</sequence>
<gene>
    <name evidence="2" type="ORF">MNBD_GAMMA01-1156</name>
</gene>
<proteinExistence type="predicted"/>